<keyword evidence="2" id="KW-0472">Membrane</keyword>
<organism evidence="4 5">
    <name type="scientific">Teratosphaeria nubilosa</name>
    <dbReference type="NCBI Taxonomy" id="161662"/>
    <lineage>
        <taxon>Eukaryota</taxon>
        <taxon>Fungi</taxon>
        <taxon>Dikarya</taxon>
        <taxon>Ascomycota</taxon>
        <taxon>Pezizomycotina</taxon>
        <taxon>Dothideomycetes</taxon>
        <taxon>Dothideomycetidae</taxon>
        <taxon>Mycosphaerellales</taxon>
        <taxon>Teratosphaeriaceae</taxon>
        <taxon>Teratosphaeria</taxon>
    </lineage>
</organism>
<proteinExistence type="predicted"/>
<feature type="compositionally biased region" description="Basic and acidic residues" evidence="1">
    <location>
        <begin position="156"/>
        <end position="169"/>
    </location>
</feature>
<dbReference type="OrthoDB" id="202415at2759"/>
<dbReference type="AlphaFoldDB" id="A0A6G1L5A7"/>
<evidence type="ECO:0000256" key="2">
    <source>
        <dbReference type="SAM" id="Phobius"/>
    </source>
</evidence>
<dbReference type="Proteomes" id="UP000799436">
    <property type="component" value="Unassembled WGS sequence"/>
</dbReference>
<dbReference type="InterPro" id="IPR006598">
    <property type="entry name" value="CAP10"/>
</dbReference>
<dbReference type="PANTHER" id="PTHR12203">
    <property type="entry name" value="KDEL LYS-ASP-GLU-LEU CONTAINING - RELATED"/>
    <property type="match status" value="1"/>
</dbReference>
<keyword evidence="2" id="KW-0812">Transmembrane</keyword>
<gene>
    <name evidence="4" type="ORF">EJ03DRAFT_352380</name>
</gene>
<feature type="transmembrane region" description="Helical" evidence="2">
    <location>
        <begin position="39"/>
        <end position="62"/>
    </location>
</feature>
<accession>A0A6G1L5A7</accession>
<keyword evidence="5" id="KW-1185">Reference proteome</keyword>
<reference evidence="4" key="1">
    <citation type="journal article" date="2020" name="Stud. Mycol.">
        <title>101 Dothideomycetes genomes: a test case for predicting lifestyles and emergence of pathogens.</title>
        <authorList>
            <person name="Haridas S."/>
            <person name="Albert R."/>
            <person name="Binder M."/>
            <person name="Bloem J."/>
            <person name="Labutti K."/>
            <person name="Salamov A."/>
            <person name="Andreopoulos B."/>
            <person name="Baker S."/>
            <person name="Barry K."/>
            <person name="Bills G."/>
            <person name="Bluhm B."/>
            <person name="Cannon C."/>
            <person name="Castanera R."/>
            <person name="Culley D."/>
            <person name="Daum C."/>
            <person name="Ezra D."/>
            <person name="Gonzalez J."/>
            <person name="Henrissat B."/>
            <person name="Kuo A."/>
            <person name="Liang C."/>
            <person name="Lipzen A."/>
            <person name="Lutzoni F."/>
            <person name="Magnuson J."/>
            <person name="Mondo S."/>
            <person name="Nolan M."/>
            <person name="Ohm R."/>
            <person name="Pangilinan J."/>
            <person name="Park H.-J."/>
            <person name="Ramirez L."/>
            <person name="Alfaro M."/>
            <person name="Sun H."/>
            <person name="Tritt A."/>
            <person name="Yoshinaga Y."/>
            <person name="Zwiers L.-H."/>
            <person name="Turgeon B."/>
            <person name="Goodwin S."/>
            <person name="Spatafora J."/>
            <person name="Crous P."/>
            <person name="Grigoriev I."/>
        </authorList>
    </citation>
    <scope>NUCLEOTIDE SEQUENCE</scope>
    <source>
        <strain evidence="4">CBS 116005</strain>
    </source>
</reference>
<feature type="transmembrane region" description="Helical" evidence="2">
    <location>
        <begin position="6"/>
        <end position="27"/>
    </location>
</feature>
<feature type="region of interest" description="Disordered" evidence="1">
    <location>
        <begin position="151"/>
        <end position="178"/>
    </location>
</feature>
<sequence>MHDVYVSTVLNIITDLIILAILLPALWAMKVSVWKRTALIFLMGSGIFVMMAALLRVLFVLLGSTSVNLNKWCQRETTVGIIAVSAPVLWSHVRPICRRKRDHKPTSSRPANVKNVFLGAPPPYTRCGILPSVDLTGVDFKSDQANTLVVEEGGSEESRVSQPDAKRETVGNQKATTASKFNYKRDGKQYGLTDEQCSAAFPELYKEIDRAVAYRERVGKIAAEEVEVGWRGDGMVRAMIFKNQLYIIEAHGVWDHNHRPRALATMHALNRAITASSEKLPDIEFSFSTHDSALLDLRANWTTWSYSRLSNDEINQESLWLMPDFGNWGWPDVGLRSYTELQTALDTDEFEFREKIPQLVWRGSTAVGSKDVRAGLIEHTNDQKWSDVQTLDWSNKTDIDSKLLAMEDHCDYMFTAQTEGNTYSGRLKYLLNCNSVLIAHELNWVEHFHHLLKSSGPKQNYVKVKRDFSDLSKKMKGLLDPVNIAASEAIATNARRIFREQYLTPAAEACYWRALIRGWSSVQGFEVQAYEPDALHDDWQGGRRSTKRVRGTPFESYAIMEEVDWALPAKGRKICIDE</sequence>
<dbReference type="InterPro" id="IPR051091">
    <property type="entry name" value="O-Glucosyltr/Glycosyltrsf_90"/>
</dbReference>
<keyword evidence="2" id="KW-1133">Transmembrane helix</keyword>
<dbReference type="Pfam" id="PF05686">
    <property type="entry name" value="Glyco_transf_90"/>
    <property type="match status" value="1"/>
</dbReference>
<dbReference type="EMBL" id="ML995847">
    <property type="protein sequence ID" value="KAF2768113.1"/>
    <property type="molecule type" value="Genomic_DNA"/>
</dbReference>
<evidence type="ECO:0000259" key="3">
    <source>
        <dbReference type="SMART" id="SM00672"/>
    </source>
</evidence>
<evidence type="ECO:0000313" key="5">
    <source>
        <dbReference type="Proteomes" id="UP000799436"/>
    </source>
</evidence>
<dbReference type="PANTHER" id="PTHR12203:SF107">
    <property type="entry name" value="GLYCOSYL TRANSFERASE CAP10 DOMAIN-CONTAINING PROTEIN"/>
    <property type="match status" value="1"/>
</dbReference>
<name>A0A6G1L5A7_9PEZI</name>
<evidence type="ECO:0000256" key="1">
    <source>
        <dbReference type="SAM" id="MobiDB-lite"/>
    </source>
</evidence>
<dbReference type="Pfam" id="PF20684">
    <property type="entry name" value="Fung_rhodopsin"/>
    <property type="match status" value="1"/>
</dbReference>
<evidence type="ECO:0000313" key="4">
    <source>
        <dbReference type="EMBL" id="KAF2768113.1"/>
    </source>
</evidence>
<dbReference type="SMART" id="SM00672">
    <property type="entry name" value="CAP10"/>
    <property type="match status" value="1"/>
</dbReference>
<feature type="domain" description="Glycosyl transferase CAP10" evidence="3">
    <location>
        <begin position="279"/>
        <end position="526"/>
    </location>
</feature>
<protein>
    <recommendedName>
        <fullName evidence="3">Glycosyl transferase CAP10 domain-containing protein</fullName>
    </recommendedName>
</protein>
<dbReference type="InterPro" id="IPR049326">
    <property type="entry name" value="Rhodopsin_dom_fungi"/>
</dbReference>